<gene>
    <name evidence="1" type="ORF">H9X80_07895</name>
</gene>
<dbReference type="EMBL" id="JACSNQ010000019">
    <property type="protein sequence ID" value="MBM6775456.1"/>
    <property type="molecule type" value="Genomic_DNA"/>
</dbReference>
<dbReference type="RefSeq" id="WP_204793791.1">
    <property type="nucleotide sequence ID" value="NZ_JACSNQ010000019.1"/>
</dbReference>
<accession>A0ABS2F386</accession>
<comment type="caution">
    <text evidence="1">The sequence shown here is derived from an EMBL/GenBank/DDBJ whole genome shotgun (WGS) entry which is preliminary data.</text>
</comment>
<proteinExistence type="predicted"/>
<evidence type="ECO:0000313" key="1">
    <source>
        <dbReference type="EMBL" id="MBM6775456.1"/>
    </source>
</evidence>
<keyword evidence="2" id="KW-1185">Reference proteome</keyword>
<organism evidence="1 2">
    <name type="scientific">Olsenella profusa</name>
    <dbReference type="NCBI Taxonomy" id="138595"/>
    <lineage>
        <taxon>Bacteria</taxon>
        <taxon>Bacillati</taxon>
        <taxon>Actinomycetota</taxon>
        <taxon>Coriobacteriia</taxon>
        <taxon>Coriobacteriales</taxon>
        <taxon>Atopobiaceae</taxon>
        <taxon>Olsenella</taxon>
    </lineage>
</organism>
<protein>
    <submittedName>
        <fullName evidence="1">Uncharacterized protein</fullName>
    </submittedName>
</protein>
<reference evidence="1 2" key="1">
    <citation type="journal article" date="2021" name="Sci. Rep.">
        <title>The distribution of antibiotic resistance genes in chicken gut microbiota commensals.</title>
        <authorList>
            <person name="Juricova H."/>
            <person name="Matiasovicova J."/>
            <person name="Kubasova T."/>
            <person name="Cejkova D."/>
            <person name="Rychlik I."/>
        </authorList>
    </citation>
    <scope>NUCLEOTIDE SEQUENCE [LARGE SCALE GENOMIC DNA]</scope>
    <source>
        <strain evidence="1 2">An794</strain>
    </source>
</reference>
<sequence length="280" mass="31224">MLCDPPDDSFLEVARTDGAPLAEGVGSQARFFVETPALSLIRMSHSMERRVRDGAFSHDAALIRLAALAMEMCGTYARDPIDPGRGTTTYDVSSLCSRTELDAFLTQAPRLHGIRLARQATALARDDSGSPHETLLSFAFRLSAQMGGAEFAEPLPNTPLAWPDHARPLLKHHAMRPDFHWPQYLLASEYLGGKHGEGDEYVEDSNRVQDYQSCGYSVFPATYEDIRSTHALGRYLARLVRVMALHEDDRFAREKNELLLDPDVIQARAVLIAHLLPPRR</sequence>
<evidence type="ECO:0000313" key="2">
    <source>
        <dbReference type="Proteomes" id="UP000712527"/>
    </source>
</evidence>
<name>A0ABS2F386_9ACTN</name>
<dbReference type="Proteomes" id="UP000712527">
    <property type="component" value="Unassembled WGS sequence"/>
</dbReference>